<dbReference type="EMBL" id="KB203629">
    <property type="protein sequence ID" value="ESO83673.1"/>
    <property type="molecule type" value="Genomic_DNA"/>
</dbReference>
<dbReference type="AlphaFoldDB" id="V3YZN7"/>
<keyword evidence="1" id="KW-0732">Signal</keyword>
<feature type="domain" description="Chitin-binding type-2" evidence="2">
    <location>
        <begin position="89"/>
        <end position="156"/>
    </location>
</feature>
<evidence type="ECO:0000256" key="1">
    <source>
        <dbReference type="SAM" id="SignalP"/>
    </source>
</evidence>
<sequence>MWLQTSVLVLCLGLSNAAVTWQLLPFEGDCTKFYFQIGPNSVFKFELKCSKDQTFSATTKQCVTKFGRLDDCSMRSPPELIARSYDEGKSICATDPTAVFADEENCAGFYNCSKVVVDDTGNLPPFRDECPYPALFDRINKRCDMDYTTIEPQCGSRKIKPSPCDQLQNQCPRAHCIPCGVRYPNCVGKRNGFQEWEGRSFSPYYANCQDGRTLEAGTCARSRSGSPRIFSPTQKECVDVDSKTLFGN</sequence>
<feature type="signal peptide" evidence="1">
    <location>
        <begin position="1"/>
        <end position="17"/>
    </location>
</feature>
<evidence type="ECO:0000259" key="2">
    <source>
        <dbReference type="PROSITE" id="PS50940"/>
    </source>
</evidence>
<dbReference type="GO" id="GO:0008061">
    <property type="term" value="F:chitin binding"/>
    <property type="evidence" value="ECO:0007669"/>
    <property type="project" value="InterPro"/>
</dbReference>
<keyword evidence="4" id="KW-1185">Reference proteome</keyword>
<dbReference type="KEGG" id="lgi:LOTGIDRAFT_236509"/>
<dbReference type="CTD" id="20250172"/>
<proteinExistence type="predicted"/>
<accession>V3YZN7</accession>
<dbReference type="GO" id="GO:0005576">
    <property type="term" value="C:extracellular region"/>
    <property type="evidence" value="ECO:0007669"/>
    <property type="project" value="InterPro"/>
</dbReference>
<dbReference type="RefSeq" id="XP_009065701.1">
    <property type="nucleotide sequence ID" value="XM_009067453.1"/>
</dbReference>
<dbReference type="HOGENOM" id="CLU_1186034_0_0_1"/>
<dbReference type="InterPro" id="IPR036508">
    <property type="entry name" value="Chitin-bd_dom_sf"/>
</dbReference>
<dbReference type="Proteomes" id="UP000030746">
    <property type="component" value="Unassembled WGS sequence"/>
</dbReference>
<evidence type="ECO:0000313" key="3">
    <source>
        <dbReference type="EMBL" id="ESO83673.1"/>
    </source>
</evidence>
<dbReference type="Pfam" id="PF01607">
    <property type="entry name" value="CBM_14"/>
    <property type="match status" value="1"/>
</dbReference>
<gene>
    <name evidence="3" type="ORF">LOTGIDRAFT_236509</name>
</gene>
<dbReference type="SUPFAM" id="SSF57625">
    <property type="entry name" value="Invertebrate chitin-binding proteins"/>
    <property type="match status" value="1"/>
</dbReference>
<name>V3YZN7_LOTGI</name>
<dbReference type="Gene3D" id="2.170.140.10">
    <property type="entry name" value="Chitin binding domain"/>
    <property type="match status" value="1"/>
</dbReference>
<reference evidence="3 4" key="1">
    <citation type="journal article" date="2013" name="Nature">
        <title>Insights into bilaterian evolution from three spiralian genomes.</title>
        <authorList>
            <person name="Simakov O."/>
            <person name="Marletaz F."/>
            <person name="Cho S.J."/>
            <person name="Edsinger-Gonzales E."/>
            <person name="Havlak P."/>
            <person name="Hellsten U."/>
            <person name="Kuo D.H."/>
            <person name="Larsson T."/>
            <person name="Lv J."/>
            <person name="Arendt D."/>
            <person name="Savage R."/>
            <person name="Osoegawa K."/>
            <person name="de Jong P."/>
            <person name="Grimwood J."/>
            <person name="Chapman J.A."/>
            <person name="Shapiro H."/>
            <person name="Aerts A."/>
            <person name="Otillar R.P."/>
            <person name="Terry A.Y."/>
            <person name="Boore J.L."/>
            <person name="Grigoriev I.V."/>
            <person name="Lindberg D.R."/>
            <person name="Seaver E.C."/>
            <person name="Weisblat D.A."/>
            <person name="Putnam N.H."/>
            <person name="Rokhsar D.S."/>
        </authorList>
    </citation>
    <scope>NUCLEOTIDE SEQUENCE [LARGE SCALE GENOMIC DNA]</scope>
</reference>
<dbReference type="PROSITE" id="PS50940">
    <property type="entry name" value="CHIT_BIND_II"/>
    <property type="match status" value="1"/>
</dbReference>
<dbReference type="InterPro" id="IPR002557">
    <property type="entry name" value="Chitin-bd_dom"/>
</dbReference>
<protein>
    <recommendedName>
        <fullName evidence="2">Chitin-binding type-2 domain-containing protein</fullName>
    </recommendedName>
</protein>
<dbReference type="GeneID" id="20250172"/>
<organism evidence="3 4">
    <name type="scientific">Lottia gigantea</name>
    <name type="common">Giant owl limpet</name>
    <dbReference type="NCBI Taxonomy" id="225164"/>
    <lineage>
        <taxon>Eukaryota</taxon>
        <taxon>Metazoa</taxon>
        <taxon>Spiralia</taxon>
        <taxon>Lophotrochozoa</taxon>
        <taxon>Mollusca</taxon>
        <taxon>Gastropoda</taxon>
        <taxon>Patellogastropoda</taxon>
        <taxon>Lottioidea</taxon>
        <taxon>Lottiidae</taxon>
        <taxon>Lottia</taxon>
    </lineage>
</organism>
<dbReference type="OrthoDB" id="6020543at2759"/>
<feature type="chain" id="PRO_5004715120" description="Chitin-binding type-2 domain-containing protein" evidence="1">
    <location>
        <begin position="18"/>
        <end position="248"/>
    </location>
</feature>
<evidence type="ECO:0000313" key="4">
    <source>
        <dbReference type="Proteomes" id="UP000030746"/>
    </source>
</evidence>
<dbReference type="OMA" id="CVEHEED"/>